<reference evidence="13" key="1">
    <citation type="journal article" date="2020" name="Fungal Divers.">
        <title>Resolving the Mortierellaceae phylogeny through synthesis of multi-gene phylogenetics and phylogenomics.</title>
        <authorList>
            <person name="Vandepol N."/>
            <person name="Liber J."/>
            <person name="Desiro A."/>
            <person name="Na H."/>
            <person name="Kennedy M."/>
            <person name="Barry K."/>
            <person name="Grigoriev I.V."/>
            <person name="Miller A.N."/>
            <person name="O'Donnell K."/>
            <person name="Stajich J.E."/>
            <person name="Bonito G."/>
        </authorList>
    </citation>
    <scope>NUCLEOTIDE SEQUENCE</scope>
    <source>
        <strain evidence="13">NRRL 2591</strain>
    </source>
</reference>
<dbReference type="InterPro" id="IPR011527">
    <property type="entry name" value="ABC1_TM_dom"/>
</dbReference>
<feature type="transmembrane region" description="Helical" evidence="10">
    <location>
        <begin position="131"/>
        <end position="150"/>
    </location>
</feature>
<dbReference type="EMBL" id="JAAAXW010000299">
    <property type="protein sequence ID" value="KAF9538542.1"/>
    <property type="molecule type" value="Genomic_DNA"/>
</dbReference>
<evidence type="ECO:0000313" key="13">
    <source>
        <dbReference type="EMBL" id="KAF9538542.1"/>
    </source>
</evidence>
<name>A0A9P6JYX3_9FUNG</name>
<evidence type="ECO:0000256" key="2">
    <source>
        <dbReference type="ARBA" id="ARBA00022448"/>
    </source>
</evidence>
<dbReference type="PROSITE" id="PS00211">
    <property type="entry name" value="ABC_TRANSPORTER_1"/>
    <property type="match status" value="2"/>
</dbReference>
<evidence type="ECO:0000256" key="9">
    <source>
        <dbReference type="SAM" id="MobiDB-lite"/>
    </source>
</evidence>
<dbReference type="PROSITE" id="PS50929">
    <property type="entry name" value="ABC_TM1F"/>
    <property type="match status" value="2"/>
</dbReference>
<evidence type="ECO:0008006" key="15">
    <source>
        <dbReference type="Google" id="ProtNLM"/>
    </source>
</evidence>
<keyword evidence="2" id="KW-0813">Transport</keyword>
<dbReference type="Gene3D" id="1.20.1560.10">
    <property type="entry name" value="ABC transporter type 1, transmembrane domain"/>
    <property type="match status" value="2"/>
</dbReference>
<dbReference type="InterPro" id="IPR044726">
    <property type="entry name" value="ABCC_6TM_D2"/>
</dbReference>
<accession>A0A9P6JYX3</accession>
<keyword evidence="14" id="KW-1185">Reference proteome</keyword>
<feature type="transmembrane region" description="Helical" evidence="10">
    <location>
        <begin position="1230"/>
        <end position="1250"/>
    </location>
</feature>
<feature type="transmembrane region" description="Helical" evidence="10">
    <location>
        <begin position="348"/>
        <end position="369"/>
    </location>
</feature>
<dbReference type="GO" id="GO:0016887">
    <property type="term" value="F:ATP hydrolysis activity"/>
    <property type="evidence" value="ECO:0007669"/>
    <property type="project" value="InterPro"/>
</dbReference>
<keyword evidence="6" id="KW-0067">ATP-binding</keyword>
<feature type="transmembrane region" description="Helical" evidence="10">
    <location>
        <begin position="441"/>
        <end position="465"/>
    </location>
</feature>
<evidence type="ECO:0000256" key="6">
    <source>
        <dbReference type="ARBA" id="ARBA00022840"/>
    </source>
</evidence>
<feature type="domain" description="ABC transporter" evidence="11">
    <location>
        <begin position="672"/>
        <end position="894"/>
    </location>
</feature>
<dbReference type="GO" id="GO:0000329">
    <property type="term" value="C:fungal-type vacuole membrane"/>
    <property type="evidence" value="ECO:0007669"/>
    <property type="project" value="UniProtKB-ARBA"/>
</dbReference>
<comment type="subcellular location">
    <subcellularLocation>
        <location evidence="1">Vacuole membrane</location>
        <topology evidence="1">Multi-pass membrane protein</topology>
    </subcellularLocation>
</comment>
<feature type="domain" description="ABC transmembrane type-1" evidence="12">
    <location>
        <begin position="1003"/>
        <end position="1283"/>
    </location>
</feature>
<dbReference type="InterPro" id="IPR044746">
    <property type="entry name" value="ABCC_6TM_D1"/>
</dbReference>
<dbReference type="PANTHER" id="PTHR24223:SF443">
    <property type="entry name" value="MULTIDRUG-RESISTANCE LIKE PROTEIN 1, ISOFORM I"/>
    <property type="match status" value="1"/>
</dbReference>
<dbReference type="Pfam" id="PF24357">
    <property type="entry name" value="TMD0_ABC"/>
    <property type="match status" value="1"/>
</dbReference>
<keyword evidence="5" id="KW-0547">Nucleotide-binding</keyword>
<dbReference type="FunFam" id="1.20.1560.10:FF:000013">
    <property type="entry name" value="ABC transporter C family member 2"/>
    <property type="match status" value="1"/>
</dbReference>
<feature type="transmembrane region" description="Helical" evidence="10">
    <location>
        <begin position="535"/>
        <end position="559"/>
    </location>
</feature>
<feature type="region of interest" description="Disordered" evidence="9">
    <location>
        <begin position="647"/>
        <end position="688"/>
    </location>
</feature>
<dbReference type="Proteomes" id="UP000723463">
    <property type="component" value="Unassembled WGS sequence"/>
</dbReference>
<evidence type="ECO:0000256" key="8">
    <source>
        <dbReference type="ARBA" id="ARBA00023136"/>
    </source>
</evidence>
<feature type="transmembrane region" description="Helical" evidence="10">
    <location>
        <begin position="162"/>
        <end position="180"/>
    </location>
</feature>
<dbReference type="CDD" id="cd18579">
    <property type="entry name" value="ABC_6TM_ABCC_D1"/>
    <property type="match status" value="1"/>
</dbReference>
<comment type="caution">
    <text evidence="13">The sequence shown here is derived from an EMBL/GenBank/DDBJ whole genome shotgun (WGS) entry which is preliminary data.</text>
</comment>
<feature type="domain" description="ABC transporter" evidence="11">
    <location>
        <begin position="1319"/>
        <end position="1608"/>
    </location>
</feature>
<dbReference type="InterPro" id="IPR003593">
    <property type="entry name" value="AAA+_ATPase"/>
</dbReference>
<gene>
    <name evidence="13" type="ORF">EC957_006464</name>
</gene>
<keyword evidence="8 10" id="KW-0472">Membrane</keyword>
<dbReference type="GO" id="GO:0140359">
    <property type="term" value="F:ABC-type transporter activity"/>
    <property type="evidence" value="ECO:0007669"/>
    <property type="project" value="InterPro"/>
</dbReference>
<dbReference type="CDD" id="cd03244">
    <property type="entry name" value="ABCC_MRP_domain2"/>
    <property type="match status" value="1"/>
</dbReference>
<dbReference type="SMART" id="SM00382">
    <property type="entry name" value="AAA"/>
    <property type="match status" value="2"/>
</dbReference>
<sequence>MGQLSGFCGQDSDGWGPLDPDRTIFTLCFEYSMYSISLIATLLVFAARIRYLRTACKPHQFGRTAWIYWPSQVIMSMLSLILTAQTLRGAVNGTSSLDKLLGLFLTAVGWASAVALNYNEHKFTIRSSDSLVIFFTLSIVASTILLHNLLETGQGVQSAETRFTIAYLVLLTLGLVVEAWPRGSTRVQQLSGAQAWDKANFFSRISQHYFQPIVSLAARQKMLQPSDVVNQLPEENKTEIGYARLSVIWNRKTKRYYDKVRAAGGSTNPEAVRKIRKPSLMLAIIQAHWKSLIPAVAAKIVLPFLDYLSPALLGLFLDYIQGPSASDPESVVSTFSSSIKPATEEKSFGYGVLLAFAIFLTRCTVSAVYSSYHRRVFILCAQAKATLTSMIYRKVLVLSPDARRKSSTGAILNHMSVDAVQWEEGFDCLGLWISIPFDLSICFYMLYQLLGWSFLAGVFTIVAFIPFQSWRAKVFEGLEEDRLKATDERVRLSTEILSSIKIVKLYGWEVAFKTKILEARRAELNVLKKMGALEAVMSLVFASTSTIVTFVTFATYVTLGHGVLTPKTVFVSLTLFDLLHEPVSRLAEGTEMTIALVVATKRIQRFLMREEIDGNQVQHEKYDESSDTPVVEINDATLAWTSSKEPDWIDDAADEDDEDAHGEGSDDQRSLLSNEDNNDTTPPKPTLRNITLSVKNKSLTAVVGRVGQGKSSLLNAIIGEMYKQEGTICVRGRIAYVPQQAFIINATVRDNIVFGNLFDQERYRRVLTACGLDPDLDLLPAGDMTEIGERGINLSGGQKQRVSLARATYDNADIYLLDDPLSAVDAHVDRHLWDNLIGPDGLLKGKTRILVTHGIHHLDLVDQIVTMKDGEIAELGRYEELVAAKKSFYQLMEEFSAKHSRKRRRSHAPADSSTSESAVAHSTTTTDDGTVDTDSATGSDLDTDMATVEENDTTAGAATKADDEEYNGEEEDELIAEEIMKRGGVEMRLVKTYAKASGLKTALTVTVLIVLGEACTVSTNLWLKYWVDRTREELAASIGIFLAGLFAFAVLFVVVHMIYIYLAFSVARIRASELIHRDLITNILRLPMSFYDTTPLGRIINRLSGDCYSIDEHLPWKFLDLGYLLTAVTSTLAIVIFSTPAFIFVVPFIAVGFYMISGYYLWAVRSLKRFNSVSVSPIYQHFDETLNGVATIRAMAVQERFIDENAKRTDYNANAYVSYSNCNRWVDIRLQWLSATIVLSIALFGVFGRYTADASVLGLSMSFAMGITDCVMWLCRDFSEWQSHLIAIERVQEYTDKHTEAPELTSKVVPDLWPAQGRVVFTDYSTRYREGLDLVLKHLSFEIRPQEKIGIVGRTGAGKSSLTLALFRIVEAANSAWARASDNSGYHDRKSSDTDDNNDNSDSDEHAPLLGGTSFDPVIAEDEEIDGGAIEIDGVDISTLGLTDLRKHLAIIPQDPTLFAGTIRDNLDPFQELTDADLWEALERAHLRDFVRSLPGSLGLGAEVAQNGENFSVGQRSLICLARALLRKSKILILDEATAAVDVETDELIQRTIREEFKDRTVLTIAHRIKTVMDSDRILVMDQGRVVEFEEPGVLLQREDSVFFQLAHQAGEIAVPLSPSS</sequence>
<feature type="compositionally biased region" description="Acidic residues" evidence="9">
    <location>
        <begin position="941"/>
        <end position="952"/>
    </location>
</feature>
<dbReference type="FunFam" id="1.20.1560.10:FF:000006">
    <property type="entry name" value="ATP-binding cassette, sub-family C (CFTR/MRP), member 9"/>
    <property type="match status" value="1"/>
</dbReference>
<dbReference type="InterPro" id="IPR003439">
    <property type="entry name" value="ABC_transporter-like_ATP-bd"/>
</dbReference>
<keyword evidence="3 10" id="KW-0812">Transmembrane</keyword>
<feature type="transmembrane region" description="Helical" evidence="10">
    <location>
        <begin position="1118"/>
        <end position="1136"/>
    </location>
</feature>
<evidence type="ECO:0000259" key="11">
    <source>
        <dbReference type="PROSITE" id="PS50893"/>
    </source>
</evidence>
<feature type="compositionally biased region" description="Polar residues" evidence="9">
    <location>
        <begin position="911"/>
        <end position="921"/>
    </location>
</feature>
<evidence type="ECO:0000256" key="5">
    <source>
        <dbReference type="ARBA" id="ARBA00022741"/>
    </source>
</evidence>
<feature type="domain" description="ABC transmembrane type-1" evidence="12">
    <location>
        <begin position="304"/>
        <end position="595"/>
    </location>
</feature>
<evidence type="ECO:0000256" key="7">
    <source>
        <dbReference type="ARBA" id="ARBA00022989"/>
    </source>
</evidence>
<keyword evidence="4" id="KW-0677">Repeat</keyword>
<feature type="compositionally biased region" description="Low complexity" evidence="9">
    <location>
        <begin position="922"/>
        <end position="940"/>
    </location>
</feature>
<feature type="transmembrane region" description="Helical" evidence="10">
    <location>
        <begin position="1142"/>
        <end position="1162"/>
    </location>
</feature>
<dbReference type="FunFam" id="3.40.50.300:FF:000163">
    <property type="entry name" value="Multidrug resistance-associated protein member 4"/>
    <property type="match status" value="1"/>
</dbReference>
<dbReference type="CDD" id="cd03250">
    <property type="entry name" value="ABCC_MRP_domain1"/>
    <property type="match status" value="1"/>
</dbReference>
<dbReference type="GO" id="GO:0005524">
    <property type="term" value="F:ATP binding"/>
    <property type="evidence" value="ECO:0007669"/>
    <property type="project" value="UniProtKB-KW"/>
</dbReference>
<dbReference type="Gene3D" id="3.40.50.300">
    <property type="entry name" value="P-loop containing nucleotide triphosphate hydrolases"/>
    <property type="match status" value="2"/>
</dbReference>
<dbReference type="SUPFAM" id="SSF90123">
    <property type="entry name" value="ABC transporter transmembrane region"/>
    <property type="match status" value="2"/>
</dbReference>
<evidence type="ECO:0000256" key="3">
    <source>
        <dbReference type="ARBA" id="ARBA00022692"/>
    </source>
</evidence>
<evidence type="ECO:0000259" key="12">
    <source>
        <dbReference type="PROSITE" id="PS50929"/>
    </source>
</evidence>
<dbReference type="InterPro" id="IPR036640">
    <property type="entry name" value="ABC1_TM_sf"/>
</dbReference>
<dbReference type="InterPro" id="IPR027417">
    <property type="entry name" value="P-loop_NTPase"/>
</dbReference>
<proteinExistence type="predicted"/>
<feature type="transmembrane region" description="Helical" evidence="10">
    <location>
        <begin position="24"/>
        <end position="45"/>
    </location>
</feature>
<keyword evidence="7 10" id="KW-1133">Transmembrane helix</keyword>
<dbReference type="FunFam" id="3.40.50.300:FF:000997">
    <property type="entry name" value="Multidrug resistance-associated protein 1"/>
    <property type="match status" value="1"/>
</dbReference>
<feature type="transmembrane region" description="Helical" evidence="10">
    <location>
        <begin position="1035"/>
        <end position="1062"/>
    </location>
</feature>
<dbReference type="InterPro" id="IPR017871">
    <property type="entry name" value="ABC_transporter-like_CS"/>
</dbReference>
<dbReference type="Pfam" id="PF00005">
    <property type="entry name" value="ABC_tran"/>
    <property type="match status" value="2"/>
</dbReference>
<dbReference type="Pfam" id="PF00664">
    <property type="entry name" value="ABC_membrane"/>
    <property type="match status" value="2"/>
</dbReference>
<dbReference type="PANTHER" id="PTHR24223">
    <property type="entry name" value="ATP-BINDING CASSETTE SUB-FAMILY C"/>
    <property type="match status" value="1"/>
</dbReference>
<evidence type="ECO:0000313" key="14">
    <source>
        <dbReference type="Proteomes" id="UP000723463"/>
    </source>
</evidence>
<feature type="region of interest" description="Disordered" evidence="9">
    <location>
        <begin position="1381"/>
        <end position="1414"/>
    </location>
</feature>
<dbReference type="InterPro" id="IPR050173">
    <property type="entry name" value="ABC_transporter_C-like"/>
</dbReference>
<feature type="transmembrane region" description="Helical" evidence="10">
    <location>
        <begin position="66"/>
        <end position="88"/>
    </location>
</feature>
<feature type="compositionally biased region" description="Acidic residues" evidence="9">
    <location>
        <begin position="962"/>
        <end position="973"/>
    </location>
</feature>
<feature type="transmembrane region" description="Helical" evidence="10">
    <location>
        <begin position="100"/>
        <end position="119"/>
    </location>
</feature>
<evidence type="ECO:0000256" key="10">
    <source>
        <dbReference type="SAM" id="Phobius"/>
    </source>
</evidence>
<dbReference type="SUPFAM" id="SSF52540">
    <property type="entry name" value="P-loop containing nucleoside triphosphate hydrolases"/>
    <property type="match status" value="3"/>
</dbReference>
<organism evidence="13 14">
    <name type="scientific">Mortierella hygrophila</name>
    <dbReference type="NCBI Taxonomy" id="979708"/>
    <lineage>
        <taxon>Eukaryota</taxon>
        <taxon>Fungi</taxon>
        <taxon>Fungi incertae sedis</taxon>
        <taxon>Mucoromycota</taxon>
        <taxon>Mortierellomycotina</taxon>
        <taxon>Mortierellomycetes</taxon>
        <taxon>Mortierellales</taxon>
        <taxon>Mortierellaceae</taxon>
        <taxon>Mortierella</taxon>
    </lineage>
</organism>
<protein>
    <recommendedName>
        <fullName evidence="15">P-loop containing nucleoside triphosphate hydrolase protein</fullName>
    </recommendedName>
</protein>
<evidence type="ECO:0000256" key="1">
    <source>
        <dbReference type="ARBA" id="ARBA00004128"/>
    </source>
</evidence>
<feature type="compositionally biased region" description="Acidic residues" evidence="9">
    <location>
        <begin position="648"/>
        <end position="660"/>
    </location>
</feature>
<dbReference type="CDD" id="cd18580">
    <property type="entry name" value="ABC_6TM_ABCC_D2"/>
    <property type="match status" value="1"/>
</dbReference>
<feature type="region of interest" description="Disordered" evidence="9">
    <location>
        <begin position="899"/>
        <end position="973"/>
    </location>
</feature>
<dbReference type="InterPro" id="IPR056227">
    <property type="entry name" value="TMD0_ABC"/>
</dbReference>
<feature type="compositionally biased region" description="Polar residues" evidence="9">
    <location>
        <begin position="670"/>
        <end position="681"/>
    </location>
</feature>
<evidence type="ECO:0000256" key="4">
    <source>
        <dbReference type="ARBA" id="ARBA00022737"/>
    </source>
</evidence>
<feature type="transmembrane region" description="Helical" evidence="10">
    <location>
        <begin position="1001"/>
        <end position="1023"/>
    </location>
</feature>
<dbReference type="PROSITE" id="PS50893">
    <property type="entry name" value="ABC_TRANSPORTER_2"/>
    <property type="match status" value="2"/>
</dbReference>